<reference evidence="6" key="1">
    <citation type="journal article" date="2020" name="Phytopathology">
        <title>Genome Sequence Resources of Colletotrichum truncatum, C. plurivorum, C. musicola, and C. sojae: Four Species Pathogenic to Soybean (Glycine max).</title>
        <authorList>
            <person name="Rogerio F."/>
            <person name="Boufleur T.R."/>
            <person name="Ciampi-Guillardi M."/>
            <person name="Sukno S.A."/>
            <person name="Thon M.R."/>
            <person name="Massola Junior N.S."/>
            <person name="Baroncelli R."/>
        </authorList>
    </citation>
    <scope>NUCLEOTIDE SEQUENCE</scope>
    <source>
        <strain evidence="6">LFN0074</strain>
    </source>
</reference>
<evidence type="ECO:0000256" key="4">
    <source>
        <dbReference type="ARBA" id="ARBA00023002"/>
    </source>
</evidence>
<keyword evidence="3" id="KW-0274">FAD</keyword>
<dbReference type="OrthoDB" id="66881at2759"/>
<sequence>MQLGIRGNLLERLGSRTADVPSRSVPSRLPTQLPKLPTPRYAESTVYPYLETNVDYVAMQFTQEPFPGKQSDWSIAIHGADTPFRHWSLVQEYIRSLGERRGYGEFVEYNTTVEKAEKDEGTGEWTLTRRKEGSETDYWRTETFDAVVVASGHYSVPYIPLIDGLVRREWRFVEVIESFAIHNIESAAKAVIAVEFPTFPEALLADAELMQTLRSRPRKSGTVLLS</sequence>
<dbReference type="Proteomes" id="UP000639643">
    <property type="component" value="Unassembled WGS sequence"/>
</dbReference>
<accession>A0A8H6NW12</accession>
<evidence type="ECO:0000313" key="6">
    <source>
        <dbReference type="EMBL" id="KAF6843608.1"/>
    </source>
</evidence>
<evidence type="ECO:0000256" key="5">
    <source>
        <dbReference type="SAM" id="MobiDB-lite"/>
    </source>
</evidence>
<organism evidence="6 7">
    <name type="scientific">Colletotrichum musicola</name>
    <dbReference type="NCBI Taxonomy" id="2175873"/>
    <lineage>
        <taxon>Eukaryota</taxon>
        <taxon>Fungi</taxon>
        <taxon>Dikarya</taxon>
        <taxon>Ascomycota</taxon>
        <taxon>Pezizomycotina</taxon>
        <taxon>Sordariomycetes</taxon>
        <taxon>Hypocreomycetidae</taxon>
        <taxon>Glomerellales</taxon>
        <taxon>Glomerellaceae</taxon>
        <taxon>Colletotrichum</taxon>
        <taxon>Colletotrichum orchidearum species complex</taxon>
    </lineage>
</organism>
<comment type="caution">
    <text evidence="6">The sequence shown here is derived from an EMBL/GenBank/DDBJ whole genome shotgun (WGS) entry which is preliminary data.</text>
</comment>
<dbReference type="PANTHER" id="PTHR23023">
    <property type="entry name" value="DIMETHYLANILINE MONOOXYGENASE"/>
    <property type="match status" value="1"/>
</dbReference>
<dbReference type="SUPFAM" id="SSF51905">
    <property type="entry name" value="FAD/NAD(P)-binding domain"/>
    <property type="match status" value="1"/>
</dbReference>
<dbReference type="Pfam" id="PF00743">
    <property type="entry name" value="FMO-like"/>
    <property type="match status" value="1"/>
</dbReference>
<keyword evidence="6" id="KW-0503">Monooxygenase</keyword>
<keyword evidence="2" id="KW-0285">Flavoprotein</keyword>
<dbReference type="EMBL" id="WIGM01000036">
    <property type="protein sequence ID" value="KAF6843608.1"/>
    <property type="molecule type" value="Genomic_DNA"/>
</dbReference>
<comment type="similarity">
    <text evidence="1">Belongs to the FMO family.</text>
</comment>
<keyword evidence="4" id="KW-0560">Oxidoreductase</keyword>
<name>A0A8H6NW12_9PEZI</name>
<evidence type="ECO:0000313" key="7">
    <source>
        <dbReference type="Proteomes" id="UP000639643"/>
    </source>
</evidence>
<dbReference type="Gene3D" id="3.50.50.60">
    <property type="entry name" value="FAD/NAD(P)-binding domain"/>
    <property type="match status" value="1"/>
</dbReference>
<dbReference type="InterPro" id="IPR020946">
    <property type="entry name" value="Flavin_mOase-like"/>
</dbReference>
<dbReference type="AlphaFoldDB" id="A0A8H6NW12"/>
<feature type="region of interest" description="Disordered" evidence="5">
    <location>
        <begin position="17"/>
        <end position="36"/>
    </location>
</feature>
<evidence type="ECO:0000256" key="2">
    <source>
        <dbReference type="ARBA" id="ARBA00022630"/>
    </source>
</evidence>
<dbReference type="InterPro" id="IPR050346">
    <property type="entry name" value="FMO-like"/>
</dbReference>
<proteinExistence type="inferred from homology"/>
<gene>
    <name evidence="6" type="ORF">CMUS01_01935</name>
</gene>
<evidence type="ECO:0000256" key="3">
    <source>
        <dbReference type="ARBA" id="ARBA00022827"/>
    </source>
</evidence>
<keyword evidence="7" id="KW-1185">Reference proteome</keyword>
<dbReference type="GO" id="GO:0050660">
    <property type="term" value="F:flavin adenine dinucleotide binding"/>
    <property type="evidence" value="ECO:0007669"/>
    <property type="project" value="InterPro"/>
</dbReference>
<protein>
    <submittedName>
        <fullName evidence="6">Dimethylaniline monooxygenase</fullName>
    </submittedName>
</protein>
<dbReference type="GO" id="GO:0004499">
    <property type="term" value="F:N,N-dimethylaniline monooxygenase activity"/>
    <property type="evidence" value="ECO:0007669"/>
    <property type="project" value="InterPro"/>
</dbReference>
<dbReference type="InterPro" id="IPR036188">
    <property type="entry name" value="FAD/NAD-bd_sf"/>
</dbReference>
<evidence type="ECO:0000256" key="1">
    <source>
        <dbReference type="ARBA" id="ARBA00009183"/>
    </source>
</evidence>
<dbReference type="GO" id="GO:0050661">
    <property type="term" value="F:NADP binding"/>
    <property type="evidence" value="ECO:0007669"/>
    <property type="project" value="InterPro"/>
</dbReference>